<evidence type="ECO:0008006" key="5">
    <source>
        <dbReference type="Google" id="ProtNLM"/>
    </source>
</evidence>
<dbReference type="AlphaFoldDB" id="A0A562RK68"/>
<accession>A0A562RK68</accession>
<organism evidence="3 4">
    <name type="scientific">Pseudoduganella lurida</name>
    <dbReference type="NCBI Taxonomy" id="1036180"/>
    <lineage>
        <taxon>Bacteria</taxon>
        <taxon>Pseudomonadati</taxon>
        <taxon>Pseudomonadota</taxon>
        <taxon>Betaproteobacteria</taxon>
        <taxon>Burkholderiales</taxon>
        <taxon>Oxalobacteraceae</taxon>
        <taxon>Telluria group</taxon>
        <taxon>Pseudoduganella</taxon>
    </lineage>
</organism>
<feature type="chain" id="PRO_5021721106" description="MSHA biogenesis protein MshK" evidence="2">
    <location>
        <begin position="35"/>
        <end position="151"/>
    </location>
</feature>
<proteinExistence type="predicted"/>
<feature type="region of interest" description="Disordered" evidence="1">
    <location>
        <begin position="129"/>
        <end position="151"/>
    </location>
</feature>
<keyword evidence="4" id="KW-1185">Reference proteome</keyword>
<feature type="signal peptide" evidence="2">
    <location>
        <begin position="1"/>
        <end position="34"/>
    </location>
</feature>
<gene>
    <name evidence="3" type="ORF">IP91_00507</name>
</gene>
<comment type="caution">
    <text evidence="3">The sequence shown here is derived from an EMBL/GenBank/DDBJ whole genome shotgun (WGS) entry which is preliminary data.</text>
</comment>
<evidence type="ECO:0000313" key="4">
    <source>
        <dbReference type="Proteomes" id="UP000318431"/>
    </source>
</evidence>
<reference evidence="3 4" key="1">
    <citation type="journal article" date="2015" name="Stand. Genomic Sci.">
        <title>Genomic Encyclopedia of Bacterial and Archaeal Type Strains, Phase III: the genomes of soil and plant-associated and newly described type strains.</title>
        <authorList>
            <person name="Whitman W.B."/>
            <person name="Woyke T."/>
            <person name="Klenk H.P."/>
            <person name="Zhou Y."/>
            <person name="Lilburn T.G."/>
            <person name="Beck B.J."/>
            <person name="De Vos P."/>
            <person name="Vandamme P."/>
            <person name="Eisen J.A."/>
            <person name="Garrity G."/>
            <person name="Hugenholtz P."/>
            <person name="Kyrpides N.C."/>
        </authorList>
    </citation>
    <scope>NUCLEOTIDE SEQUENCE [LARGE SCALE GENOMIC DNA]</scope>
    <source>
        <strain evidence="3 4">CGMCC 1.10822</strain>
    </source>
</reference>
<evidence type="ECO:0000313" key="3">
    <source>
        <dbReference type="EMBL" id="TWI69439.1"/>
    </source>
</evidence>
<name>A0A562RK68_9BURK</name>
<dbReference type="Proteomes" id="UP000318431">
    <property type="component" value="Unassembled WGS sequence"/>
</dbReference>
<feature type="region of interest" description="Disordered" evidence="1">
    <location>
        <begin position="35"/>
        <end position="54"/>
    </location>
</feature>
<evidence type="ECO:0000256" key="2">
    <source>
        <dbReference type="SAM" id="SignalP"/>
    </source>
</evidence>
<keyword evidence="2" id="KW-0732">Signal</keyword>
<protein>
    <recommendedName>
        <fullName evidence="5">MSHA biogenesis protein MshK</fullName>
    </recommendedName>
</protein>
<evidence type="ECO:0000256" key="1">
    <source>
        <dbReference type="SAM" id="MobiDB-lite"/>
    </source>
</evidence>
<sequence>MPRAVKLRPVKLRPVMLHLNVLLAGLLLAAGAHAQSADPTAPPPGLVPLAEGEAAPAAPVGPELQQILVSREPGGRRLAVISGETVRQGARYQGAIVETIGANEVVLRRGGRREVLKLFAHPQGAVTPRAAARIHPDAPAAADPARNGRAQ</sequence>
<dbReference type="EMBL" id="VLLB01000001">
    <property type="protein sequence ID" value="TWI69439.1"/>
    <property type="molecule type" value="Genomic_DNA"/>
</dbReference>